<gene>
    <name evidence="2" type="ORF">An16g06340</name>
</gene>
<accession>A0AAJ8BXP1</accession>
<evidence type="ECO:0000256" key="1">
    <source>
        <dbReference type="SAM" id="MobiDB-lite"/>
    </source>
</evidence>
<feature type="compositionally biased region" description="Polar residues" evidence="1">
    <location>
        <begin position="48"/>
        <end position="58"/>
    </location>
</feature>
<dbReference type="AlphaFoldDB" id="A0AAJ8BXP1"/>
<name>A0AAJ8BXP1_ASPNG</name>
<reference evidence="2" key="2">
    <citation type="submission" date="2025-08" db="UniProtKB">
        <authorList>
            <consortium name="RefSeq"/>
        </authorList>
    </citation>
    <scope>IDENTIFICATION</scope>
</reference>
<feature type="region of interest" description="Disordered" evidence="1">
    <location>
        <begin position="47"/>
        <end position="73"/>
    </location>
</feature>
<organism evidence="2">
    <name type="scientific">Aspergillus niger</name>
    <dbReference type="NCBI Taxonomy" id="5061"/>
    <lineage>
        <taxon>Eukaryota</taxon>
        <taxon>Fungi</taxon>
        <taxon>Dikarya</taxon>
        <taxon>Ascomycota</taxon>
        <taxon>Pezizomycotina</taxon>
        <taxon>Eurotiomycetes</taxon>
        <taxon>Eurotiomycetidae</taxon>
        <taxon>Eurotiales</taxon>
        <taxon>Aspergillaceae</taxon>
        <taxon>Aspergillus</taxon>
        <taxon>Aspergillus subgen. Circumdati</taxon>
    </lineage>
</organism>
<dbReference type="GeneID" id="84593469"/>
<evidence type="ECO:0000313" key="2">
    <source>
        <dbReference type="RefSeq" id="XP_059604858.1"/>
    </source>
</evidence>
<dbReference type="RefSeq" id="XP_059604858.1">
    <property type="nucleotide sequence ID" value="XM_059745210.1"/>
</dbReference>
<proteinExistence type="predicted"/>
<protein>
    <submittedName>
        <fullName evidence="2">Uncharacterized protein</fullName>
    </submittedName>
</protein>
<reference evidence="2" key="1">
    <citation type="submission" date="2025-02" db="EMBL/GenBank/DDBJ databases">
        <authorList>
            <consortium name="NCBI Genome Project"/>
        </authorList>
    </citation>
    <scope>NUCLEOTIDE SEQUENCE</scope>
</reference>
<dbReference type="KEGG" id="ang:An16g06340"/>
<dbReference type="VEuPathDB" id="FungiDB:An16g06340"/>
<sequence length="131" mass="14380">MVMVKNMVAKLPGSSLDSKDRFGELSLPIMRSPGPISGLEGLIGMRSGTISPDRTQGSAGLVHPASCPKRSGDWQADTARHWLKIDSRGQEEQYAISIPYRKDLKVSVNMARALKALFTCEGHRLDQQKNT</sequence>